<accession>A0A1A8XK22</accession>
<gene>
    <name evidence="1" type="ORF">PROAA_1350007</name>
</gene>
<sequence>MRGCPRLAAGAVRIEGNYILLPHVGFDSGGRQSVLVTTLCQALKAVTLPSELWWLHSWPDWATM</sequence>
<proteinExistence type="predicted"/>
<dbReference type="AlphaFoldDB" id="A0A1A8XK22"/>
<reference evidence="1 2" key="1">
    <citation type="submission" date="2016-06" db="EMBL/GenBank/DDBJ databases">
        <authorList>
            <person name="Kjaerup R.B."/>
            <person name="Dalgaard T.S."/>
            <person name="Juul-Madsen H.R."/>
        </authorList>
    </citation>
    <scope>NUCLEOTIDE SEQUENCE [LARGE SCALE GENOMIC DNA]</scope>
    <source>
        <strain evidence="1">2</strain>
    </source>
</reference>
<protein>
    <submittedName>
        <fullName evidence="1">Uncharacterized protein</fullName>
    </submittedName>
</protein>
<name>A0A1A8XK22_9RHOO</name>
<dbReference type="Proteomes" id="UP000199600">
    <property type="component" value="Unassembled WGS sequence"/>
</dbReference>
<organism evidence="1 2">
    <name type="scientific">Candidatus Propionivibrio aalborgensis</name>
    <dbReference type="NCBI Taxonomy" id="1860101"/>
    <lineage>
        <taxon>Bacteria</taxon>
        <taxon>Pseudomonadati</taxon>
        <taxon>Pseudomonadota</taxon>
        <taxon>Betaproteobacteria</taxon>
        <taxon>Rhodocyclales</taxon>
        <taxon>Rhodocyclaceae</taxon>
        <taxon>Propionivibrio</taxon>
    </lineage>
</organism>
<evidence type="ECO:0000313" key="1">
    <source>
        <dbReference type="EMBL" id="SBT04747.1"/>
    </source>
</evidence>
<keyword evidence="2" id="KW-1185">Reference proteome</keyword>
<evidence type="ECO:0000313" key="2">
    <source>
        <dbReference type="Proteomes" id="UP000199600"/>
    </source>
</evidence>
<dbReference type="EMBL" id="FLQY01000041">
    <property type="protein sequence ID" value="SBT04747.1"/>
    <property type="molecule type" value="Genomic_DNA"/>
</dbReference>